<dbReference type="PROSITE" id="PS50217">
    <property type="entry name" value="BZIP"/>
    <property type="match status" value="1"/>
</dbReference>
<dbReference type="GO" id="GO:0000978">
    <property type="term" value="F:RNA polymerase II cis-regulatory region sequence-specific DNA binding"/>
    <property type="evidence" value="ECO:0007669"/>
    <property type="project" value="TreeGrafter"/>
</dbReference>
<dbReference type="PROSITE" id="PS00036">
    <property type="entry name" value="BZIP_BASIC"/>
    <property type="match status" value="1"/>
</dbReference>
<accession>A0A6P8G9D5</accession>
<dbReference type="InterPro" id="IPR004827">
    <property type="entry name" value="bZIP"/>
</dbReference>
<evidence type="ECO:0000313" key="4">
    <source>
        <dbReference type="RefSeq" id="XP_031435983.1"/>
    </source>
</evidence>
<dbReference type="GO" id="GO:0005634">
    <property type="term" value="C:nucleus"/>
    <property type="evidence" value="ECO:0007669"/>
    <property type="project" value="TreeGrafter"/>
</dbReference>
<dbReference type="Pfam" id="PF00170">
    <property type="entry name" value="bZIP_1"/>
    <property type="match status" value="1"/>
</dbReference>
<dbReference type="Proteomes" id="UP000515152">
    <property type="component" value="Chromosome 14"/>
</dbReference>
<evidence type="ECO:0000259" key="2">
    <source>
        <dbReference type="PROSITE" id="PS50217"/>
    </source>
</evidence>
<dbReference type="Gene3D" id="1.20.5.170">
    <property type="match status" value="1"/>
</dbReference>
<dbReference type="OrthoDB" id="5866312at2759"/>
<evidence type="ECO:0000256" key="1">
    <source>
        <dbReference type="SAM" id="MobiDB-lite"/>
    </source>
</evidence>
<evidence type="ECO:0000313" key="3">
    <source>
        <dbReference type="Proteomes" id="UP000515152"/>
    </source>
</evidence>
<dbReference type="SMART" id="SM00338">
    <property type="entry name" value="BRLZ"/>
    <property type="match status" value="1"/>
</dbReference>
<dbReference type="CTD" id="570238"/>
<dbReference type="CDD" id="cd14721">
    <property type="entry name" value="bZIP_Fos"/>
    <property type="match status" value="1"/>
</dbReference>
<dbReference type="PANTHER" id="PTHR23351:SF52">
    <property type="entry name" value="PROTO-ONCOGENE C-FOS-RELATED"/>
    <property type="match status" value="1"/>
</dbReference>
<dbReference type="KEGG" id="char:105893125"/>
<dbReference type="InterPro" id="IPR000837">
    <property type="entry name" value="AP-1"/>
</dbReference>
<dbReference type="GeneID" id="105893125"/>
<dbReference type="AlphaFoldDB" id="A0A6P8G9D5"/>
<proteinExistence type="predicted"/>
<keyword evidence="3" id="KW-1185">Reference proteome</keyword>
<sequence>MFSSNANTDPDSLSRCSSASPAGETLAYYPQSQADALLSTSSASPTENTQMDVSEVPFAPTVTAISTTPDLQWMVQPTIITSVSPSLGRDQTNEADNSIPATPKAGGSKGKNSIRRGKKELLSPEEEEKMRIRRERNKMAAAKCRNRRRELTDTLQSETDQLEEDKATLQAEISSLLKEKKRLEYILATHRPTCQMLTDLESMLQESTTSHQPPSSPDTLSKLLSEECPQEAPALQELEDPTVPYSAISGNSNILLCATAEVSDLCDLEPSLDVREELLDDLLASPEERMYVETARSVPDIDLSGPLGLADWETLYKSVASDLEPLSTPVVSISTPTCSSYRSVFTFSCPEQDSVPDGSEFYKGGLGKSDSRVDILNSPTLLAL</sequence>
<feature type="domain" description="BZIP" evidence="2">
    <location>
        <begin position="127"/>
        <end position="190"/>
    </location>
</feature>
<dbReference type="FunFam" id="1.20.5.170:FF:000006">
    <property type="entry name" value="fos-related antigen 2 isoform X1"/>
    <property type="match status" value="1"/>
</dbReference>
<feature type="region of interest" description="Disordered" evidence="1">
    <location>
        <begin position="84"/>
        <end position="163"/>
    </location>
</feature>
<dbReference type="PANTHER" id="PTHR23351">
    <property type="entry name" value="FOS TRANSCRIPTION FACTOR-RELATED"/>
    <property type="match status" value="1"/>
</dbReference>
<dbReference type="GO" id="GO:0000981">
    <property type="term" value="F:DNA-binding transcription factor activity, RNA polymerase II-specific"/>
    <property type="evidence" value="ECO:0007669"/>
    <property type="project" value="TreeGrafter"/>
</dbReference>
<protein>
    <submittedName>
        <fullName evidence="4">Proto-oncogene c-Fos isoform X1</fullName>
    </submittedName>
</protein>
<dbReference type="PRINTS" id="PR00042">
    <property type="entry name" value="LEUZIPPRFOS"/>
</dbReference>
<dbReference type="InterPro" id="IPR046347">
    <property type="entry name" value="bZIP_sf"/>
</dbReference>
<name>A0A6P8G9D5_CLUHA</name>
<dbReference type="SUPFAM" id="SSF57959">
    <property type="entry name" value="Leucine zipper domain"/>
    <property type="match status" value="1"/>
</dbReference>
<dbReference type="RefSeq" id="XP_031435983.1">
    <property type="nucleotide sequence ID" value="XM_031580123.2"/>
</dbReference>
<feature type="region of interest" description="Disordered" evidence="1">
    <location>
        <begin position="1"/>
        <end position="20"/>
    </location>
</feature>
<reference evidence="4" key="1">
    <citation type="submission" date="2025-08" db="UniProtKB">
        <authorList>
            <consortium name="RefSeq"/>
        </authorList>
    </citation>
    <scope>IDENTIFICATION</scope>
</reference>
<gene>
    <name evidence="4" type="primary">fosaa</name>
</gene>
<organism evidence="3 4">
    <name type="scientific">Clupea harengus</name>
    <name type="common">Atlantic herring</name>
    <dbReference type="NCBI Taxonomy" id="7950"/>
    <lineage>
        <taxon>Eukaryota</taxon>
        <taxon>Metazoa</taxon>
        <taxon>Chordata</taxon>
        <taxon>Craniata</taxon>
        <taxon>Vertebrata</taxon>
        <taxon>Euteleostomi</taxon>
        <taxon>Actinopterygii</taxon>
        <taxon>Neopterygii</taxon>
        <taxon>Teleostei</taxon>
        <taxon>Clupei</taxon>
        <taxon>Clupeiformes</taxon>
        <taxon>Clupeoidei</taxon>
        <taxon>Clupeidae</taxon>
        <taxon>Clupea</taxon>
    </lineage>
</organism>